<feature type="domain" description="C3H1-type" evidence="3">
    <location>
        <begin position="177"/>
        <end position="206"/>
    </location>
</feature>
<dbReference type="Proteomes" id="UP000076632">
    <property type="component" value="Unassembled WGS sequence"/>
</dbReference>
<dbReference type="AlphaFoldDB" id="A0A165GZR4"/>
<dbReference type="PROSITE" id="PS50103">
    <property type="entry name" value="ZF_C3H1"/>
    <property type="match status" value="2"/>
</dbReference>
<feature type="region of interest" description="Disordered" evidence="2">
    <location>
        <begin position="1"/>
        <end position="42"/>
    </location>
</feature>
<evidence type="ECO:0000256" key="2">
    <source>
        <dbReference type="SAM" id="MobiDB-lite"/>
    </source>
</evidence>
<protein>
    <recommendedName>
        <fullName evidence="3">C3H1-type domain-containing protein</fullName>
    </recommendedName>
</protein>
<keyword evidence="1" id="KW-0863">Zinc-finger</keyword>
<dbReference type="InterPro" id="IPR000571">
    <property type="entry name" value="Znf_CCCH"/>
</dbReference>
<dbReference type="InParanoid" id="A0A165GZR4"/>
<keyword evidence="5" id="KW-1185">Reference proteome</keyword>
<dbReference type="GO" id="GO:0008270">
    <property type="term" value="F:zinc ion binding"/>
    <property type="evidence" value="ECO:0007669"/>
    <property type="project" value="UniProtKB-KW"/>
</dbReference>
<feature type="region of interest" description="Disordered" evidence="2">
    <location>
        <begin position="252"/>
        <end position="275"/>
    </location>
</feature>
<dbReference type="OrthoDB" id="1918685at2759"/>
<dbReference type="Gene3D" id="4.10.1000.10">
    <property type="entry name" value="Zinc finger, CCCH-type"/>
    <property type="match status" value="1"/>
</dbReference>
<proteinExistence type="predicted"/>
<dbReference type="SMART" id="SM00356">
    <property type="entry name" value="ZnF_C3H1"/>
    <property type="match status" value="2"/>
</dbReference>
<gene>
    <name evidence="4" type="ORF">L228DRAFT_238712</name>
</gene>
<feature type="region of interest" description="Disordered" evidence="2">
    <location>
        <begin position="110"/>
        <end position="172"/>
    </location>
</feature>
<evidence type="ECO:0000259" key="3">
    <source>
        <dbReference type="PROSITE" id="PS50103"/>
    </source>
</evidence>
<reference evidence="4 5" key="1">
    <citation type="journal article" date="2016" name="Fungal Biol.">
        <title>The genome of Xylona heveae provides a window into fungal endophytism.</title>
        <authorList>
            <person name="Gazis R."/>
            <person name="Kuo A."/>
            <person name="Riley R."/>
            <person name="LaButti K."/>
            <person name="Lipzen A."/>
            <person name="Lin J."/>
            <person name="Amirebrahimi M."/>
            <person name="Hesse C.N."/>
            <person name="Spatafora J.W."/>
            <person name="Henrissat B."/>
            <person name="Hainaut M."/>
            <person name="Grigoriev I.V."/>
            <person name="Hibbett D.S."/>
        </authorList>
    </citation>
    <scope>NUCLEOTIDE SEQUENCE [LARGE SCALE GENOMIC DNA]</scope>
    <source>
        <strain evidence="4 5">TC161</strain>
    </source>
</reference>
<evidence type="ECO:0000313" key="4">
    <source>
        <dbReference type="EMBL" id="KZF22806.1"/>
    </source>
</evidence>
<sequence length="517" mass="57357">MSNLTRKPAESFSSKFEPPARKHHAKLGSSTIHSENWRNGRANAQMESLADARRTPPAMQMQTESAGAKSKKKTCFYFAKFGSCRRPDNECQFSHFWTDSIANPPIQSLEKKAGGHRQVSGQGESSANASNFSSAQTLRKFPSNLTNEESQAPAPNMGATRGKSFSPPTGPRLPKHFSKPLTCYYWIEYGHCNKSDDDCGYAHWDTGEYSSAPIRMERGPFSKNRLTTDPEPAIAGRNAELALEIREAKKPAKQVVEKGKARETQRPSTANRMTSFEKTRTENRQAGYAEEPRLDPKVDNQAPVMMGSWNAPARSATASPAASITPSEMVKDQHFFRDYFNSVDAFTAEDSNSSHAGRLMSENSAPIATNHRNAAFISAQMTTEESQPQFTSPTEVWTPEEVVGIVKDMDKFAYVVETQHKLVEYSILKLHQLRKNITDQIVFSMRAASVLSDQSSPRLRAEGKALDRHMCTTLAELNECDNIIGLIKAVKSDSDKALSELGFDNCLKEASVQKTNP</sequence>
<dbReference type="EMBL" id="KV407458">
    <property type="protein sequence ID" value="KZF22806.1"/>
    <property type="molecule type" value="Genomic_DNA"/>
</dbReference>
<evidence type="ECO:0000256" key="1">
    <source>
        <dbReference type="PROSITE-ProRule" id="PRU00723"/>
    </source>
</evidence>
<keyword evidence="1" id="KW-0479">Metal-binding</keyword>
<dbReference type="RefSeq" id="XP_018188361.1">
    <property type="nucleotide sequence ID" value="XM_018331070.1"/>
</dbReference>
<feature type="compositionally biased region" description="Low complexity" evidence="2">
    <location>
        <begin position="125"/>
        <end position="135"/>
    </location>
</feature>
<evidence type="ECO:0000313" key="5">
    <source>
        <dbReference type="Proteomes" id="UP000076632"/>
    </source>
</evidence>
<feature type="zinc finger region" description="C3H1-type" evidence="1">
    <location>
        <begin position="69"/>
        <end position="98"/>
    </location>
</feature>
<keyword evidence="1" id="KW-0862">Zinc</keyword>
<organism evidence="4 5">
    <name type="scientific">Xylona heveae (strain CBS 132557 / TC161)</name>
    <dbReference type="NCBI Taxonomy" id="1328760"/>
    <lineage>
        <taxon>Eukaryota</taxon>
        <taxon>Fungi</taxon>
        <taxon>Dikarya</taxon>
        <taxon>Ascomycota</taxon>
        <taxon>Pezizomycotina</taxon>
        <taxon>Xylonomycetes</taxon>
        <taxon>Xylonales</taxon>
        <taxon>Xylonaceae</taxon>
        <taxon>Xylona</taxon>
    </lineage>
</organism>
<feature type="domain" description="C3H1-type" evidence="3">
    <location>
        <begin position="69"/>
        <end position="98"/>
    </location>
</feature>
<dbReference type="GeneID" id="28896207"/>
<name>A0A165GZR4_XYLHT</name>
<accession>A0A165GZR4</accession>
<feature type="compositionally biased region" description="Basic and acidic residues" evidence="2">
    <location>
        <begin position="252"/>
        <end position="265"/>
    </location>
</feature>
<feature type="zinc finger region" description="C3H1-type" evidence="1">
    <location>
        <begin position="177"/>
        <end position="206"/>
    </location>
</feature>